<dbReference type="GO" id="GO:0070987">
    <property type="term" value="P:error-free translesion synthesis"/>
    <property type="evidence" value="ECO:0007669"/>
    <property type="project" value="UniProtKB-ARBA"/>
</dbReference>
<dbReference type="EMBL" id="DF933838">
    <property type="protein sequence ID" value="GAM41724.1"/>
    <property type="molecule type" value="Genomic_DNA"/>
</dbReference>
<dbReference type="PANTHER" id="PTHR46404">
    <property type="entry name" value="DNA POLYMERASE IOTA"/>
    <property type="match status" value="1"/>
</dbReference>
<dbReference type="PROSITE" id="PS50173">
    <property type="entry name" value="UMUC"/>
    <property type="match status" value="1"/>
</dbReference>
<dbReference type="Pfam" id="PF11799">
    <property type="entry name" value="IMS_C"/>
    <property type="match status" value="1"/>
</dbReference>
<dbReference type="GO" id="GO:0003887">
    <property type="term" value="F:DNA-directed DNA polymerase activity"/>
    <property type="evidence" value="ECO:0007669"/>
    <property type="project" value="TreeGrafter"/>
</dbReference>
<dbReference type="SUPFAM" id="SSF56672">
    <property type="entry name" value="DNA/RNA polymerases"/>
    <property type="match status" value="1"/>
</dbReference>
<dbReference type="Proteomes" id="UP000053095">
    <property type="component" value="Unassembled WGS sequence"/>
</dbReference>
<accession>A0A6V8HL47</accession>
<dbReference type="InterPro" id="IPR043502">
    <property type="entry name" value="DNA/RNA_pol_sf"/>
</dbReference>
<dbReference type="InterPro" id="IPR001126">
    <property type="entry name" value="UmuC"/>
</dbReference>
<evidence type="ECO:0000313" key="3">
    <source>
        <dbReference type="EMBL" id="GAM41724.1"/>
    </source>
</evidence>
<feature type="region of interest" description="Disordered" evidence="1">
    <location>
        <begin position="410"/>
        <end position="430"/>
    </location>
</feature>
<evidence type="ECO:0000313" key="4">
    <source>
        <dbReference type="Proteomes" id="UP000053095"/>
    </source>
</evidence>
<dbReference type="GO" id="GO:0006281">
    <property type="term" value="P:DNA repair"/>
    <property type="evidence" value="ECO:0007669"/>
    <property type="project" value="InterPro"/>
</dbReference>
<gene>
    <name evidence="3" type="ORF">TCE0_042f15058</name>
</gene>
<dbReference type="Gene3D" id="3.30.70.270">
    <property type="match status" value="1"/>
</dbReference>
<feature type="domain" description="UmuC" evidence="2">
    <location>
        <begin position="12"/>
        <end position="263"/>
    </location>
</feature>
<dbReference type="Gene3D" id="3.30.1490.100">
    <property type="entry name" value="DNA polymerase, Y-family, little finger domain"/>
    <property type="match status" value="1"/>
</dbReference>
<evidence type="ECO:0000256" key="1">
    <source>
        <dbReference type="SAM" id="MobiDB-lite"/>
    </source>
</evidence>
<dbReference type="AlphaFoldDB" id="A0A6V8HL47"/>
<evidence type="ECO:0000259" key="2">
    <source>
        <dbReference type="PROSITE" id="PS50173"/>
    </source>
</evidence>
<sequence>MAALRRNDSRVIIHFDYDCFYASVLEAENPTLKSLPLAVQQKQIVVTCNYEARRRGLRKLQLIKEAKQICPEVVIILGEDLTKFRDVSKSLYGFLKGFTWSQKAERLGFDEVFLDVTDMIDYNLSLLNHHDLANSFFCLDRQDPTVGFQFDATSYCGPTYPQSTEISLLGTVTTDDHNLAQRLILGSHLAYYMRSRLENERGYTATVGISTSKLLSKLVGNVHKPNNQTTLIPPYSPKASVDEISNVDRFIDDHEIGKIPGIGFKSAQKIRSYILHREATFEPYTERDEKDQVKVRDVRLSQSMGPPKLLDILGGPGAARDIGVRTWGLLHGVDNSEVLEARSVPTQISIEDSYQGLQHFEDVKKQLQLLATSLIKRMRTDLIDEEDRDNAREDDGPRWIAHPRTLRLSTRRRSPKNADGSRDYSFTNNRISRSGPVPKYMFSLAESAEAVAEKLVDDCLVSMFRKLHPDKAFGELSLINVAVTNMVETAGDDKQSSGRDIGKMFKQQGSLASAAVETNQRDDEMHQGTASGNLPDAAVGTQVEDTAWEESDEEDVPSTQLCDVCGSHIPLFAFRAHALYHAAPDV</sequence>
<organism evidence="3 4">
    <name type="scientific">Talaromyces pinophilus</name>
    <name type="common">Penicillium pinophilum</name>
    <dbReference type="NCBI Taxonomy" id="128442"/>
    <lineage>
        <taxon>Eukaryota</taxon>
        <taxon>Fungi</taxon>
        <taxon>Dikarya</taxon>
        <taxon>Ascomycota</taxon>
        <taxon>Pezizomycotina</taxon>
        <taxon>Eurotiomycetes</taxon>
        <taxon>Eurotiomycetidae</taxon>
        <taxon>Eurotiales</taxon>
        <taxon>Trichocomaceae</taxon>
        <taxon>Talaromyces</taxon>
        <taxon>Talaromyces sect. Talaromyces</taxon>
    </lineage>
</organism>
<keyword evidence="4" id="KW-1185">Reference proteome</keyword>
<dbReference type="FunFam" id="3.40.1170.60:FF:000006">
    <property type="entry name" value="DNA polymerase iota"/>
    <property type="match status" value="1"/>
</dbReference>
<dbReference type="PANTHER" id="PTHR46404:SF1">
    <property type="entry name" value="DNA POLYMERASE IOTA"/>
    <property type="match status" value="1"/>
</dbReference>
<reference evidence="4" key="1">
    <citation type="journal article" date="2015" name="Genome Announc.">
        <title>Draft genome sequence of Talaromyces cellulolyticus strain Y-94, a source of lignocellulosic biomass-degrading enzymes.</title>
        <authorList>
            <person name="Fujii T."/>
            <person name="Koike H."/>
            <person name="Sawayama S."/>
            <person name="Yano S."/>
            <person name="Inoue H."/>
        </authorList>
    </citation>
    <scope>NUCLEOTIDE SEQUENCE [LARGE SCALE GENOMIC DNA]</scope>
    <source>
        <strain evidence="4">Y-94</strain>
    </source>
</reference>
<proteinExistence type="predicted"/>
<protein>
    <recommendedName>
        <fullName evidence="2">UmuC domain-containing protein</fullName>
    </recommendedName>
</protein>
<dbReference type="InterPro" id="IPR036775">
    <property type="entry name" value="DNA_pol_Y-fam_lit_finger_sf"/>
</dbReference>
<comment type="caution">
    <text evidence="3">The sequence shown here is derived from an EMBL/GenBank/DDBJ whole genome shotgun (WGS) entry which is preliminary data.</text>
</comment>
<dbReference type="Gene3D" id="3.40.1170.60">
    <property type="match status" value="1"/>
</dbReference>
<name>A0A6V8HL47_TALPI</name>
<dbReference type="InterPro" id="IPR017961">
    <property type="entry name" value="DNA_pol_Y-fam_little_finger"/>
</dbReference>
<feature type="region of interest" description="Disordered" evidence="1">
    <location>
        <begin position="512"/>
        <end position="538"/>
    </location>
</feature>
<dbReference type="Pfam" id="PF00817">
    <property type="entry name" value="IMS"/>
    <property type="match status" value="1"/>
</dbReference>
<dbReference type="GO" id="GO:0003684">
    <property type="term" value="F:damaged DNA binding"/>
    <property type="evidence" value="ECO:0007669"/>
    <property type="project" value="InterPro"/>
</dbReference>
<dbReference type="InterPro" id="IPR043128">
    <property type="entry name" value="Rev_trsase/Diguanyl_cyclase"/>
</dbReference>